<reference evidence="4 5" key="1">
    <citation type="submission" date="2018-05" db="EMBL/GenBank/DDBJ databases">
        <title>Chitinophaga sp. K3CV102501T nov., isolated from isolated from a monsoon evergreen broad-leaved forest soil.</title>
        <authorList>
            <person name="Lv Y."/>
        </authorList>
    </citation>
    <scope>NUCLEOTIDE SEQUENCE [LARGE SCALE GENOMIC DNA]</scope>
    <source>
        <strain evidence="4 5">GDMCC 1.1325</strain>
    </source>
</reference>
<dbReference type="Pfam" id="PF14771">
    <property type="entry name" value="DUF4476"/>
    <property type="match status" value="1"/>
</dbReference>
<dbReference type="EMBL" id="QFFJ01000001">
    <property type="protein sequence ID" value="RBL94048.1"/>
    <property type="molecule type" value="Genomic_DNA"/>
</dbReference>
<dbReference type="RefSeq" id="WP_113616716.1">
    <property type="nucleotide sequence ID" value="NZ_QFFJ01000001.1"/>
</dbReference>
<feature type="domain" description="DUF4476" evidence="3">
    <location>
        <begin position="405"/>
        <end position="494"/>
    </location>
</feature>
<feature type="compositionally biased region" description="Basic and acidic residues" evidence="1">
    <location>
        <begin position="267"/>
        <end position="279"/>
    </location>
</feature>
<keyword evidence="2" id="KW-0732">Signal</keyword>
<proteinExistence type="predicted"/>
<comment type="caution">
    <text evidence="4">The sequence shown here is derived from an EMBL/GenBank/DDBJ whole genome shotgun (WGS) entry which is preliminary data.</text>
</comment>
<dbReference type="AlphaFoldDB" id="A0A365Y6U5"/>
<organism evidence="4 5">
    <name type="scientific">Chitinophaga flava</name>
    <dbReference type="NCBI Taxonomy" id="2259036"/>
    <lineage>
        <taxon>Bacteria</taxon>
        <taxon>Pseudomonadati</taxon>
        <taxon>Bacteroidota</taxon>
        <taxon>Chitinophagia</taxon>
        <taxon>Chitinophagales</taxon>
        <taxon>Chitinophagaceae</taxon>
        <taxon>Chitinophaga</taxon>
    </lineage>
</organism>
<evidence type="ECO:0000313" key="4">
    <source>
        <dbReference type="EMBL" id="RBL94048.1"/>
    </source>
</evidence>
<evidence type="ECO:0000259" key="3">
    <source>
        <dbReference type="Pfam" id="PF14771"/>
    </source>
</evidence>
<feature type="region of interest" description="Disordered" evidence="1">
    <location>
        <begin position="196"/>
        <end position="303"/>
    </location>
</feature>
<feature type="chain" id="PRO_5016594264" description="DUF4476 domain-containing protein" evidence="2">
    <location>
        <begin position="24"/>
        <end position="496"/>
    </location>
</feature>
<evidence type="ECO:0000313" key="5">
    <source>
        <dbReference type="Proteomes" id="UP000253410"/>
    </source>
</evidence>
<dbReference type="InterPro" id="IPR028011">
    <property type="entry name" value="DUF4476"/>
</dbReference>
<dbReference type="Proteomes" id="UP000253410">
    <property type="component" value="Unassembled WGS sequence"/>
</dbReference>
<accession>A0A365Y6U5</accession>
<gene>
    <name evidence="4" type="ORF">DF182_16360</name>
</gene>
<feature type="signal peptide" evidence="2">
    <location>
        <begin position="1"/>
        <end position="23"/>
    </location>
</feature>
<evidence type="ECO:0000256" key="1">
    <source>
        <dbReference type="SAM" id="MobiDB-lite"/>
    </source>
</evidence>
<protein>
    <recommendedName>
        <fullName evidence="3">DUF4476 domain-containing protein</fullName>
    </recommendedName>
</protein>
<feature type="compositionally biased region" description="Low complexity" evidence="1">
    <location>
        <begin position="204"/>
        <end position="219"/>
    </location>
</feature>
<keyword evidence="5" id="KW-1185">Reference proteome</keyword>
<name>A0A365Y6U5_9BACT</name>
<sequence length="496" mass="54544">MLFKYRTVLYLLACLFCCGRAWAQEQQHYVYIQSEKGQPFYVKVNGQVLSSTERGYVILPRLESGTVPISIGFAKSEGPAQEQKFQVRIAQSDLGFLLKKASGSGYTLYNMQTFRETKADNNDGGAVVAAAKEPAPEAAVNNAPEDTTRKEMMNNMQKDLETTFSQTATVTGPAKPSSKPGNAFSSALDKVVVSGDDRDEPVAEEAAAKPVPAPAASEPAAEHETKKHKGKKHKGEREPLTEEEEGILKQVMAEESRTAASEAASEDLSKTEGEEQPDHKKQKKHKKREGDPDFIEFQEDGKSAAPAAAAPAVVAAVPVETPAPAVETPVAEEAPAHTKKKKRKLFDDTEHPANIITDSSGYGIAVADDVSSKKRKKAEEATIVEATPREKVDTRLVNTDCGNIMDEGTFRKVLRKFVAAKSDDAMIDMFRRSTRNYCLETTQVKTLVQLLTADEARYRLLDMAYAKTYDTEKYGALESLLTESYYKGRFKAMLHK</sequence>
<evidence type="ECO:0000256" key="2">
    <source>
        <dbReference type="SAM" id="SignalP"/>
    </source>
</evidence>
<dbReference type="OrthoDB" id="653675at2"/>